<keyword evidence="4 6" id="KW-0808">Transferase</keyword>
<dbReference type="EMBL" id="JACXAF010000010">
    <property type="protein sequence ID" value="MBD1389667.1"/>
    <property type="molecule type" value="Genomic_DNA"/>
</dbReference>
<dbReference type="Gene3D" id="3.30.750.80">
    <property type="entry name" value="RNA methyltransferase domain (HRMD) like"/>
    <property type="match status" value="1"/>
</dbReference>
<dbReference type="PANTHER" id="PTHR47313:SF1">
    <property type="entry name" value="RIBOSOMAL RNA LARGE SUBUNIT METHYLTRANSFERASE K_L"/>
    <property type="match status" value="1"/>
</dbReference>
<dbReference type="Pfam" id="PF22020">
    <property type="entry name" value="RlmL_1st"/>
    <property type="match status" value="1"/>
</dbReference>
<accession>A0A8J6QJY4</accession>
<feature type="domain" description="THUMP" evidence="8">
    <location>
        <begin position="43"/>
        <end position="154"/>
    </location>
</feature>
<dbReference type="AlphaFoldDB" id="A0A8J6QJY4"/>
<dbReference type="Gene3D" id="3.40.50.150">
    <property type="entry name" value="Vaccinia Virus protein VP39"/>
    <property type="match status" value="2"/>
</dbReference>
<dbReference type="GO" id="GO:0005737">
    <property type="term" value="C:cytoplasm"/>
    <property type="evidence" value="ECO:0007669"/>
    <property type="project" value="UniProtKB-SubCell"/>
</dbReference>
<dbReference type="Pfam" id="PF10672">
    <property type="entry name" value="Methyltrans_SAM"/>
    <property type="match status" value="1"/>
</dbReference>
<dbReference type="InterPro" id="IPR004114">
    <property type="entry name" value="THUMP_dom"/>
</dbReference>
<dbReference type="Gene3D" id="3.30.2130.30">
    <property type="match status" value="1"/>
</dbReference>
<keyword evidence="7" id="KW-0694">RNA-binding</keyword>
<proteinExistence type="inferred from homology"/>
<evidence type="ECO:0000256" key="2">
    <source>
        <dbReference type="ARBA" id="ARBA00022552"/>
    </source>
</evidence>
<dbReference type="InterPro" id="IPR000241">
    <property type="entry name" value="RlmKL-like_Mtase"/>
</dbReference>
<dbReference type="EC" id="2.1.1.173" evidence="6"/>
<protein>
    <recommendedName>
        <fullName evidence="6">Ribosomal RNA large subunit methyltransferase K/L</fullName>
    </recommendedName>
    <domain>
        <recommendedName>
            <fullName evidence="6">23S rRNA m2G2445 methyltransferase</fullName>
            <ecNumber evidence="6">2.1.1.173</ecNumber>
        </recommendedName>
        <alternativeName>
            <fullName evidence="6">rRNA (guanine-N(2)-)-methyltransferase RlmL</fullName>
        </alternativeName>
    </domain>
    <domain>
        <recommendedName>
            <fullName evidence="6">23S rRNA m7G2069 methyltransferase</fullName>
            <ecNumber evidence="6">2.1.1.264</ecNumber>
        </recommendedName>
        <alternativeName>
            <fullName evidence="6">rRNA (guanine-N(7)-)-methyltransferase RlmK</fullName>
        </alternativeName>
    </domain>
</protein>
<evidence type="ECO:0000313" key="10">
    <source>
        <dbReference type="Proteomes" id="UP000638014"/>
    </source>
</evidence>
<dbReference type="EC" id="2.1.1.264" evidence="6"/>
<comment type="catalytic activity">
    <reaction evidence="6">
        <text>guanosine(2445) in 23S rRNA + S-adenosyl-L-methionine = N(2)-methylguanosine(2445) in 23S rRNA + S-adenosyl-L-homocysteine + H(+)</text>
        <dbReference type="Rhea" id="RHEA:42740"/>
        <dbReference type="Rhea" id="RHEA-COMP:10215"/>
        <dbReference type="Rhea" id="RHEA-COMP:10216"/>
        <dbReference type="ChEBI" id="CHEBI:15378"/>
        <dbReference type="ChEBI" id="CHEBI:57856"/>
        <dbReference type="ChEBI" id="CHEBI:59789"/>
        <dbReference type="ChEBI" id="CHEBI:74269"/>
        <dbReference type="ChEBI" id="CHEBI:74481"/>
        <dbReference type="EC" id="2.1.1.173"/>
    </reaction>
</comment>
<comment type="function">
    <text evidence="6">Specifically methylates the guanine in position 2445 (m2G2445) and the guanine in position 2069 (m7G2069) of 23S rRNA.</text>
</comment>
<name>A0A8J6QJY4_9GAMM</name>
<evidence type="ECO:0000313" key="9">
    <source>
        <dbReference type="EMBL" id="MBD1389667.1"/>
    </source>
</evidence>
<dbReference type="CDD" id="cd02440">
    <property type="entry name" value="AdoMet_MTases"/>
    <property type="match status" value="1"/>
</dbReference>
<dbReference type="SUPFAM" id="SSF53335">
    <property type="entry name" value="S-adenosyl-L-methionine-dependent methyltransferases"/>
    <property type="match status" value="2"/>
</dbReference>
<dbReference type="Proteomes" id="UP000638014">
    <property type="component" value="Unassembled WGS sequence"/>
</dbReference>
<keyword evidence="5 6" id="KW-0949">S-adenosyl-L-methionine</keyword>
<dbReference type="GO" id="GO:0003723">
    <property type="term" value="F:RNA binding"/>
    <property type="evidence" value="ECO:0007669"/>
    <property type="project" value="UniProtKB-UniRule"/>
</dbReference>
<evidence type="ECO:0000256" key="1">
    <source>
        <dbReference type="ARBA" id="ARBA00022490"/>
    </source>
</evidence>
<evidence type="ECO:0000256" key="7">
    <source>
        <dbReference type="PROSITE-ProRule" id="PRU00529"/>
    </source>
</evidence>
<dbReference type="PROSITE" id="PS51165">
    <property type="entry name" value="THUMP"/>
    <property type="match status" value="1"/>
</dbReference>
<dbReference type="InterPro" id="IPR019614">
    <property type="entry name" value="SAM-dep_methyl-trfase"/>
</dbReference>
<comment type="subcellular location">
    <subcellularLocation>
        <location evidence="6">Cytoplasm</location>
    </subcellularLocation>
</comment>
<dbReference type="GO" id="GO:0070043">
    <property type="term" value="F:rRNA (guanine-N7-)-methyltransferase activity"/>
    <property type="evidence" value="ECO:0007669"/>
    <property type="project" value="UniProtKB-UniRule"/>
</dbReference>
<keyword evidence="10" id="KW-1185">Reference proteome</keyword>
<evidence type="ECO:0000256" key="3">
    <source>
        <dbReference type="ARBA" id="ARBA00022603"/>
    </source>
</evidence>
<evidence type="ECO:0000256" key="5">
    <source>
        <dbReference type="ARBA" id="ARBA00022691"/>
    </source>
</evidence>
<dbReference type="InterPro" id="IPR054170">
    <property type="entry name" value="RlmL_1st"/>
</dbReference>
<evidence type="ECO:0000256" key="4">
    <source>
        <dbReference type="ARBA" id="ARBA00022679"/>
    </source>
</evidence>
<dbReference type="GO" id="GO:0052915">
    <property type="term" value="F:23S rRNA (guanine(2445)-N(2))-methyltransferase activity"/>
    <property type="evidence" value="ECO:0007669"/>
    <property type="project" value="UniProtKB-UniRule"/>
</dbReference>
<keyword evidence="1 6" id="KW-0963">Cytoplasm</keyword>
<evidence type="ECO:0000256" key="6">
    <source>
        <dbReference type="HAMAP-Rule" id="MF_01858"/>
    </source>
</evidence>
<keyword evidence="3 6" id="KW-0489">Methyltransferase</keyword>
<dbReference type="Pfam" id="PF02926">
    <property type="entry name" value="THUMP"/>
    <property type="match status" value="1"/>
</dbReference>
<organism evidence="9 10">
    <name type="scientific">Neiella litorisoli</name>
    <dbReference type="NCBI Taxonomy" id="2771431"/>
    <lineage>
        <taxon>Bacteria</taxon>
        <taxon>Pseudomonadati</taxon>
        <taxon>Pseudomonadota</taxon>
        <taxon>Gammaproteobacteria</taxon>
        <taxon>Alteromonadales</taxon>
        <taxon>Echinimonadaceae</taxon>
        <taxon>Neiella</taxon>
    </lineage>
</organism>
<dbReference type="HAMAP" id="MF_01858">
    <property type="entry name" value="23SrRNA_methyltr_KL"/>
    <property type="match status" value="1"/>
</dbReference>
<comment type="caution">
    <text evidence="9">The sequence shown here is derived from an EMBL/GenBank/DDBJ whole genome shotgun (WGS) entry which is preliminary data.</text>
</comment>
<dbReference type="InterPro" id="IPR029063">
    <property type="entry name" value="SAM-dependent_MTases_sf"/>
</dbReference>
<comment type="similarity">
    <text evidence="6">Belongs to the methyltransferase superfamily. RlmKL family.</text>
</comment>
<evidence type="ECO:0000259" key="8">
    <source>
        <dbReference type="PROSITE" id="PS51165"/>
    </source>
</evidence>
<dbReference type="CDD" id="cd11715">
    <property type="entry name" value="THUMP_AdoMetMT"/>
    <property type="match status" value="1"/>
</dbReference>
<comment type="catalytic activity">
    <reaction evidence="6">
        <text>guanosine(2069) in 23S rRNA + S-adenosyl-L-methionine = N(2)-methylguanosine(2069) in 23S rRNA + S-adenosyl-L-homocysteine + H(+)</text>
        <dbReference type="Rhea" id="RHEA:43772"/>
        <dbReference type="Rhea" id="RHEA-COMP:10688"/>
        <dbReference type="Rhea" id="RHEA-COMP:10689"/>
        <dbReference type="ChEBI" id="CHEBI:15378"/>
        <dbReference type="ChEBI" id="CHEBI:57856"/>
        <dbReference type="ChEBI" id="CHEBI:59789"/>
        <dbReference type="ChEBI" id="CHEBI:74269"/>
        <dbReference type="ChEBI" id="CHEBI:74481"/>
        <dbReference type="EC" id="2.1.1.264"/>
    </reaction>
</comment>
<sequence>MHKLFATCSLGLEYPLSIELGHFGASDIVQRQGGVSFTGDLECIYRVLLGTRTASRLFLNLADGIAKSGEDISMLAYQQDWSMLLPTNKPFTIEFVGSNREIRSTGYGAQCVKDGIFKQLSEEGFARPIIDNKNPSAVVRARLGGNKLSLLLDLTGDSLHQRGYRTEAGEAPLRETVAAGLVLRSGWLDDIEAPFIDPMCGAGTILIEAAAMAAGVAPNADRDDFAIHKLPLHKPTLWQEIQSEVAVKGRRGLNKASFKLIGNDAHPEAIKRAKANAERAGVAHLIDFKQLALGDNPMTNSEAGYLVCNPPYGERLGDDAEVVSLYYNFGAQLRRKFVGKAFLLTSADDYVPAFKLRSDKSWQVMNGKLECQLLSFQLNALPEGAEPRAEQPGITPSGQEFANRLSKNLSRIDKWAKRVPTDAYRVYDADLPEYNVAIDRYLDCVVIQEYAPPKNIDMEKARRRLLDVVLLTPDLMKVSASNVFLKTRQSQSGSAQYQRVSSRKAWQVVHEYDCAFKVNLSDYLDTGLFLDHRITRHEFAKLAKDKRFLNLFCYTGSATVHAARAGAAATVSVDMSRTYLDWARENLAINHLIAPQHQFEQSDCFKYLQNCRQRFDLVFCDPPTFSNSKRMKNTLDVQRDHVQLIRLIDQVLEPGGTIMFSNNYRRFKLDHQAIEQMGYRIVDWNKKTLPEDFKRNPNIHHCWLLEKQD</sequence>
<dbReference type="NCBIfam" id="NF008748">
    <property type="entry name" value="PRK11783.1"/>
    <property type="match status" value="1"/>
</dbReference>
<dbReference type="InterPro" id="IPR017244">
    <property type="entry name" value="23SrRNA_methyltr_KL"/>
</dbReference>
<reference evidence="9" key="1">
    <citation type="submission" date="2020-09" db="EMBL/GenBank/DDBJ databases">
        <title>A novel bacterium of genus Neiella, isolated from South China Sea.</title>
        <authorList>
            <person name="Huang H."/>
            <person name="Mo K."/>
            <person name="Hu Y."/>
        </authorList>
    </citation>
    <scope>NUCLEOTIDE SEQUENCE</scope>
    <source>
        <strain evidence="9">HB171785</strain>
    </source>
</reference>
<dbReference type="PIRSF" id="PIRSF037618">
    <property type="entry name" value="RNA_Mtase_bacteria_prd"/>
    <property type="match status" value="1"/>
</dbReference>
<gene>
    <name evidence="9" type="primary">rlmKL</name>
    <name evidence="6" type="synonym">rlmL</name>
    <name evidence="9" type="ORF">IC617_09510</name>
</gene>
<dbReference type="PANTHER" id="PTHR47313">
    <property type="entry name" value="RIBOSOMAL RNA LARGE SUBUNIT METHYLTRANSFERASE K/L"/>
    <property type="match status" value="1"/>
</dbReference>
<keyword evidence="2 6" id="KW-0698">rRNA processing</keyword>
<dbReference type="Pfam" id="PF01170">
    <property type="entry name" value="UPF0020"/>
    <property type="match status" value="1"/>
</dbReference>
<dbReference type="RefSeq" id="WP_191144770.1">
    <property type="nucleotide sequence ID" value="NZ_JACXAF010000010.1"/>
</dbReference>